<accession>A0AAW0JIF5</accession>
<organism evidence="2 3">
    <name type="scientific">Quercus suber</name>
    <name type="common">Cork oak</name>
    <dbReference type="NCBI Taxonomy" id="58331"/>
    <lineage>
        <taxon>Eukaryota</taxon>
        <taxon>Viridiplantae</taxon>
        <taxon>Streptophyta</taxon>
        <taxon>Embryophyta</taxon>
        <taxon>Tracheophyta</taxon>
        <taxon>Spermatophyta</taxon>
        <taxon>Magnoliopsida</taxon>
        <taxon>eudicotyledons</taxon>
        <taxon>Gunneridae</taxon>
        <taxon>Pentapetalae</taxon>
        <taxon>rosids</taxon>
        <taxon>fabids</taxon>
        <taxon>Fagales</taxon>
        <taxon>Fagaceae</taxon>
        <taxon>Quercus</taxon>
    </lineage>
</organism>
<gene>
    <name evidence="2" type="primary">CYSD1_0</name>
    <name evidence="2" type="ORF">CFP56_031781</name>
</gene>
<dbReference type="Gene3D" id="3.40.50.1100">
    <property type="match status" value="1"/>
</dbReference>
<dbReference type="PANTHER" id="PTHR10314">
    <property type="entry name" value="CYSTATHIONINE BETA-SYNTHASE"/>
    <property type="match status" value="1"/>
</dbReference>
<reference evidence="2 3" key="1">
    <citation type="journal article" date="2018" name="Sci. Data">
        <title>The draft genome sequence of cork oak.</title>
        <authorList>
            <person name="Ramos A.M."/>
            <person name="Usie A."/>
            <person name="Barbosa P."/>
            <person name="Barros P.M."/>
            <person name="Capote T."/>
            <person name="Chaves I."/>
            <person name="Simoes F."/>
            <person name="Abreu I."/>
            <person name="Carrasquinho I."/>
            <person name="Faro C."/>
            <person name="Guimaraes J.B."/>
            <person name="Mendonca D."/>
            <person name="Nobrega F."/>
            <person name="Rodrigues L."/>
            <person name="Saibo N.J.M."/>
            <person name="Varela M.C."/>
            <person name="Egas C."/>
            <person name="Matos J."/>
            <person name="Miguel C.M."/>
            <person name="Oliveira M.M."/>
            <person name="Ricardo C.P."/>
            <person name="Goncalves S."/>
        </authorList>
    </citation>
    <scope>NUCLEOTIDE SEQUENCE [LARGE SCALE GENOMIC DNA]</scope>
    <source>
        <strain evidence="3">cv. HL8</strain>
    </source>
</reference>
<keyword evidence="3" id="KW-1185">Reference proteome</keyword>
<evidence type="ECO:0000313" key="3">
    <source>
        <dbReference type="Proteomes" id="UP000237347"/>
    </source>
</evidence>
<dbReference type="InterPro" id="IPR036052">
    <property type="entry name" value="TrpB-like_PALP_sf"/>
</dbReference>
<comment type="caution">
    <text evidence="2">The sequence shown here is derived from an EMBL/GenBank/DDBJ whole genome shotgun (WGS) entry which is preliminary data.</text>
</comment>
<dbReference type="Proteomes" id="UP000237347">
    <property type="component" value="Unassembled WGS sequence"/>
</dbReference>
<evidence type="ECO:0000259" key="1">
    <source>
        <dbReference type="Pfam" id="PF00291"/>
    </source>
</evidence>
<protein>
    <submittedName>
        <fullName evidence="2">Bifunctional l-3-cyanoalanine synthase/cysteine synthase d1</fullName>
    </submittedName>
</protein>
<dbReference type="EMBL" id="PKMF04000538">
    <property type="protein sequence ID" value="KAK7826758.1"/>
    <property type="molecule type" value="Genomic_DNA"/>
</dbReference>
<name>A0AAW0JIF5_QUESU</name>
<evidence type="ECO:0000313" key="2">
    <source>
        <dbReference type="EMBL" id="KAK7826758.1"/>
    </source>
</evidence>
<proteinExistence type="predicted"/>
<feature type="domain" description="Tryptophan synthase beta chain-like PALP" evidence="1">
    <location>
        <begin position="2"/>
        <end position="83"/>
    </location>
</feature>
<dbReference type="InterPro" id="IPR001926">
    <property type="entry name" value="TrpB-like_PALP"/>
</dbReference>
<dbReference type="InterPro" id="IPR050214">
    <property type="entry name" value="Cys_Synth/Cystath_Beta-Synth"/>
</dbReference>
<sequence>METRRDSAGKVDIFVAGIGTGGKITVAGNFLKEKNPEIKVYGVEPVESAALNGGQQGKHLIQGIGAFFIPDVLDVNVFDKVIQVLEQSEFILKMGNAITIALRWRHNPMSSLHLCNQYDKMISPFWKFQTVKLLSPLRH</sequence>
<dbReference type="SUPFAM" id="SSF53686">
    <property type="entry name" value="Tryptophan synthase beta subunit-like PLP-dependent enzymes"/>
    <property type="match status" value="1"/>
</dbReference>
<dbReference type="Pfam" id="PF00291">
    <property type="entry name" value="PALP"/>
    <property type="match status" value="1"/>
</dbReference>
<dbReference type="AlphaFoldDB" id="A0AAW0JIF5"/>